<dbReference type="Proteomes" id="UP000185207">
    <property type="component" value="Unassembled WGS sequence"/>
</dbReference>
<dbReference type="EMBL" id="FSRK01000001">
    <property type="protein sequence ID" value="SIO18801.1"/>
    <property type="molecule type" value="Genomic_DNA"/>
</dbReference>
<evidence type="ECO:0000313" key="2">
    <source>
        <dbReference type="Proteomes" id="UP000185207"/>
    </source>
</evidence>
<keyword evidence="2" id="KW-1185">Reference proteome</keyword>
<accession>A0A1N6HG61</accession>
<name>A0A1N6HG61_9FLAO</name>
<evidence type="ECO:0000313" key="1">
    <source>
        <dbReference type="EMBL" id="SIO18801.1"/>
    </source>
</evidence>
<protein>
    <submittedName>
        <fullName evidence="1">Uncharacterized protein</fullName>
    </submittedName>
</protein>
<gene>
    <name evidence="1" type="ORF">SAMN05444409_2446</name>
</gene>
<organism evidence="1 2">
    <name type="scientific">Epilithonimonas zeae</name>
    <dbReference type="NCBI Taxonomy" id="1416779"/>
    <lineage>
        <taxon>Bacteria</taxon>
        <taxon>Pseudomonadati</taxon>
        <taxon>Bacteroidota</taxon>
        <taxon>Flavobacteriia</taxon>
        <taxon>Flavobacteriales</taxon>
        <taxon>Weeksellaceae</taxon>
        <taxon>Chryseobacterium group</taxon>
        <taxon>Epilithonimonas</taxon>
    </lineage>
</organism>
<reference evidence="2" key="1">
    <citation type="submission" date="2016-11" db="EMBL/GenBank/DDBJ databases">
        <authorList>
            <person name="Varghese N."/>
            <person name="Submissions S."/>
        </authorList>
    </citation>
    <scope>NUCLEOTIDE SEQUENCE [LARGE SCALE GENOMIC DNA]</scope>
    <source>
        <strain evidence="2">DSM 27623</strain>
    </source>
</reference>
<dbReference type="AlphaFoldDB" id="A0A1N6HG61"/>
<proteinExistence type="predicted"/>
<sequence>MYSDEFFRVKVLELFLLKLKSLISTKVSTEAKSFLFFPLLINIPTKYKLIFLLSNKYCL</sequence>